<keyword evidence="4 6" id="KW-0472">Membrane</keyword>
<evidence type="ECO:0000313" key="7">
    <source>
        <dbReference type="EMBL" id="SFA49079.1"/>
    </source>
</evidence>
<organism evidence="7 8">
    <name type="scientific">Rhodococcoides kroppenstedtii</name>
    <dbReference type="NCBI Taxonomy" id="293050"/>
    <lineage>
        <taxon>Bacteria</taxon>
        <taxon>Bacillati</taxon>
        <taxon>Actinomycetota</taxon>
        <taxon>Actinomycetes</taxon>
        <taxon>Mycobacteriales</taxon>
        <taxon>Nocardiaceae</taxon>
        <taxon>Rhodococcoides</taxon>
    </lineage>
</organism>
<dbReference type="EMBL" id="FOJN01000005">
    <property type="protein sequence ID" value="SFA49079.1"/>
    <property type="molecule type" value="Genomic_DNA"/>
</dbReference>
<accession>A0A1I0TBH0</accession>
<dbReference type="AlphaFoldDB" id="A0A1I0TBH0"/>
<dbReference type="RefSeq" id="WP_068362113.1">
    <property type="nucleotide sequence ID" value="NZ_FOJN01000005.1"/>
</dbReference>
<keyword evidence="3 6" id="KW-1133">Transmembrane helix</keyword>
<dbReference type="SUPFAM" id="SSF55486">
    <property type="entry name" value="Metalloproteases ('zincins'), catalytic domain"/>
    <property type="match status" value="1"/>
</dbReference>
<dbReference type="GO" id="GO:0016020">
    <property type="term" value="C:membrane"/>
    <property type="evidence" value="ECO:0007669"/>
    <property type="project" value="UniProtKB-SubCell"/>
</dbReference>
<evidence type="ECO:0008006" key="9">
    <source>
        <dbReference type="Google" id="ProtNLM"/>
    </source>
</evidence>
<proteinExistence type="predicted"/>
<evidence type="ECO:0000256" key="1">
    <source>
        <dbReference type="ARBA" id="ARBA00004167"/>
    </source>
</evidence>
<evidence type="ECO:0000256" key="3">
    <source>
        <dbReference type="ARBA" id="ARBA00022989"/>
    </source>
</evidence>
<feature type="compositionally biased region" description="Polar residues" evidence="5">
    <location>
        <begin position="9"/>
        <end position="18"/>
    </location>
</feature>
<name>A0A1I0TBH0_9NOCA</name>
<evidence type="ECO:0000256" key="4">
    <source>
        <dbReference type="ARBA" id="ARBA00023136"/>
    </source>
</evidence>
<evidence type="ECO:0000256" key="6">
    <source>
        <dbReference type="SAM" id="Phobius"/>
    </source>
</evidence>
<keyword evidence="2 6" id="KW-0812">Transmembrane</keyword>
<protein>
    <recommendedName>
        <fullName evidence="9">Neutral zinc metallopeptidase</fullName>
    </recommendedName>
</protein>
<feature type="region of interest" description="Disordered" evidence="5">
    <location>
        <begin position="244"/>
        <end position="272"/>
    </location>
</feature>
<reference evidence="7 8" key="1">
    <citation type="submission" date="2016-10" db="EMBL/GenBank/DDBJ databases">
        <authorList>
            <person name="de Groot N.N."/>
        </authorList>
    </citation>
    <scope>NUCLEOTIDE SEQUENCE [LARGE SCALE GENOMIC DNA]</scope>
    <source>
        <strain evidence="7 8">DSM 44908</strain>
    </source>
</reference>
<comment type="subcellular location">
    <subcellularLocation>
        <location evidence="1">Membrane</location>
        <topology evidence="1">Single-pass membrane protein</topology>
    </subcellularLocation>
</comment>
<dbReference type="OrthoDB" id="9774900at2"/>
<evidence type="ECO:0000313" key="8">
    <source>
        <dbReference type="Proteomes" id="UP000182054"/>
    </source>
</evidence>
<evidence type="ECO:0000256" key="2">
    <source>
        <dbReference type="ARBA" id="ARBA00022692"/>
    </source>
</evidence>
<evidence type="ECO:0000256" key="5">
    <source>
        <dbReference type="SAM" id="MobiDB-lite"/>
    </source>
</evidence>
<gene>
    <name evidence="7" type="ORF">SAMN05444374_105123</name>
</gene>
<dbReference type="Pfam" id="PF04228">
    <property type="entry name" value="Zn_peptidase"/>
    <property type="match status" value="1"/>
</dbReference>
<feature type="transmembrane region" description="Helical" evidence="6">
    <location>
        <begin position="25"/>
        <end position="44"/>
    </location>
</feature>
<dbReference type="Proteomes" id="UP000182054">
    <property type="component" value="Unassembled WGS sequence"/>
</dbReference>
<dbReference type="PANTHER" id="PTHR30168">
    <property type="entry name" value="PUTATIVE MEMBRANE PROTEIN YPFJ"/>
    <property type="match status" value="1"/>
</dbReference>
<sequence>MTFDPDAQIDSSRVQRSSGGRGRGIAVGGGLGGIVVVVIALLLGGDPSQVLGGLGGDAGTTQESGNGTIENCETGADANANVDCRVTATVQSLDQVWDAQLAAQTGVAYVQPDVQIFRGSVSTGCGNATSEVGPFYCPADSTAYFDTDFFQVLVDRFGSSGGPLAQEYVVAHEFGHHIQNQLGDIGRAQADPAGAESGAVRTELQADCYAGVWANRADDEPAPGGSEPLLEPLTDRDVADALSAASSVGDDRIQQASSGRVNPEGWTHGSSAQRQAWFTAGYRTGQVAACDTYSARDLDDPSSIR</sequence>
<feature type="region of interest" description="Disordered" evidence="5">
    <location>
        <begin position="1"/>
        <end position="21"/>
    </location>
</feature>
<dbReference type="GeneID" id="85485576"/>
<dbReference type="InterPro" id="IPR007343">
    <property type="entry name" value="Uncharacterised_pept_Zn_put"/>
</dbReference>
<dbReference type="PANTHER" id="PTHR30168:SF0">
    <property type="entry name" value="INNER MEMBRANE PROTEIN"/>
    <property type="match status" value="1"/>
</dbReference>